<keyword evidence="3" id="KW-0238">DNA-binding</keyword>
<dbReference type="Gene3D" id="1.10.10.10">
    <property type="entry name" value="Winged helix-like DNA-binding domain superfamily/Winged helix DNA-binding domain"/>
    <property type="match status" value="1"/>
</dbReference>
<proteinExistence type="inferred from homology"/>
<evidence type="ECO:0000256" key="5">
    <source>
        <dbReference type="ARBA" id="ARBA00054626"/>
    </source>
</evidence>
<evidence type="ECO:0000313" key="9">
    <source>
        <dbReference type="EMBL" id="ANP91776.1"/>
    </source>
</evidence>
<dbReference type="CDD" id="cd08474">
    <property type="entry name" value="PBP2_CrgA_like_5"/>
    <property type="match status" value="1"/>
</dbReference>
<sequence length="308" mass="34038">MAIDLKLVSVFLAVAEAKSFRGAAERLGLTHSAVSQAIRRMEDRMGVALIQRTTRSVSLTEAGMRLYERVGPAVAEVELALDDAQDRGSQPTGLLRLAVSSIAERFISGPLLASFIHAYPGVQVDVNVTDEEFDIVAEGYDAGVRLGEVIEQDMIAVPVSGNQRQLVVAAPSYLERFGTPANPSELSRHCCIGWRPAPDVAPYRWEFEENGREFDVAVNPRITTNDMGVMVRTACAGGGVTFGMEETFRPYLDRGELMSLMEDYLPPFPGFFLYFADRRNLPPKLRALVDHVRYRSDRNGNEMSFEAG</sequence>
<evidence type="ECO:0000256" key="2">
    <source>
        <dbReference type="ARBA" id="ARBA00023015"/>
    </source>
</evidence>
<dbReference type="InterPro" id="IPR000847">
    <property type="entry name" value="LysR_HTH_N"/>
</dbReference>
<accession>A0A1B1CPX8</accession>
<dbReference type="GO" id="GO:0006351">
    <property type="term" value="P:DNA-templated transcription"/>
    <property type="evidence" value="ECO:0007669"/>
    <property type="project" value="TreeGrafter"/>
</dbReference>
<dbReference type="InterPro" id="IPR005119">
    <property type="entry name" value="LysR_subst-bd"/>
</dbReference>
<dbReference type="Pfam" id="PF03466">
    <property type="entry name" value="LysR_substrate"/>
    <property type="match status" value="1"/>
</dbReference>
<dbReference type="EMBL" id="CP016293">
    <property type="protein sequence ID" value="ANP91776.1"/>
    <property type="molecule type" value="Genomic_DNA"/>
</dbReference>
<geneLocation type="plasmid" evidence="9 10">
    <name>unnamed5</name>
</geneLocation>
<dbReference type="AlphaFoldDB" id="A0A1B1CPX8"/>
<dbReference type="Proteomes" id="UP000092691">
    <property type="component" value="Plasmid unnamed5"/>
</dbReference>
<dbReference type="PANTHER" id="PTHR30537">
    <property type="entry name" value="HTH-TYPE TRANSCRIPTIONAL REGULATOR"/>
    <property type="match status" value="1"/>
</dbReference>
<keyword evidence="9" id="KW-0614">Plasmid</keyword>
<name>A0A1B1CPX8_RHILE</name>
<comment type="function">
    <text evidence="5">Transcriptional regulator of the ttuABCDE tartrate utilization operon.</text>
</comment>
<evidence type="ECO:0000313" key="10">
    <source>
        <dbReference type="Proteomes" id="UP000092691"/>
    </source>
</evidence>
<dbReference type="PANTHER" id="PTHR30537:SF1">
    <property type="entry name" value="HTH-TYPE TRANSCRIPTIONAL REGULATOR PGRR"/>
    <property type="match status" value="1"/>
</dbReference>
<comment type="similarity">
    <text evidence="1">Belongs to the LysR transcriptional regulatory family.</text>
</comment>
<dbReference type="GO" id="GO:0043565">
    <property type="term" value="F:sequence-specific DNA binding"/>
    <property type="evidence" value="ECO:0007669"/>
    <property type="project" value="TreeGrafter"/>
</dbReference>
<dbReference type="SUPFAM" id="SSF53850">
    <property type="entry name" value="Periplasmic binding protein-like II"/>
    <property type="match status" value="1"/>
</dbReference>
<evidence type="ECO:0000256" key="7">
    <source>
        <dbReference type="ARBA" id="ARBA00083243"/>
    </source>
</evidence>
<dbReference type="SUPFAM" id="SSF46785">
    <property type="entry name" value="Winged helix' DNA-binding domain"/>
    <property type="match status" value="1"/>
</dbReference>
<organism evidence="9 10">
    <name type="scientific">Rhizobium leguminosarum</name>
    <dbReference type="NCBI Taxonomy" id="384"/>
    <lineage>
        <taxon>Bacteria</taxon>
        <taxon>Pseudomonadati</taxon>
        <taxon>Pseudomonadota</taxon>
        <taxon>Alphaproteobacteria</taxon>
        <taxon>Hyphomicrobiales</taxon>
        <taxon>Rhizobiaceae</taxon>
        <taxon>Rhizobium/Agrobacterium group</taxon>
        <taxon>Rhizobium</taxon>
    </lineage>
</organism>
<dbReference type="PROSITE" id="PS50931">
    <property type="entry name" value="HTH_LYSR"/>
    <property type="match status" value="1"/>
</dbReference>
<dbReference type="FunFam" id="1.10.10.10:FF:000001">
    <property type="entry name" value="LysR family transcriptional regulator"/>
    <property type="match status" value="1"/>
</dbReference>
<dbReference type="InterPro" id="IPR036390">
    <property type="entry name" value="WH_DNA-bd_sf"/>
</dbReference>
<dbReference type="Gene3D" id="3.40.190.290">
    <property type="match status" value="1"/>
</dbReference>
<keyword evidence="4" id="KW-0804">Transcription</keyword>
<evidence type="ECO:0000256" key="3">
    <source>
        <dbReference type="ARBA" id="ARBA00023125"/>
    </source>
</evidence>
<keyword evidence="2" id="KW-0805">Transcription regulation</keyword>
<evidence type="ECO:0000256" key="6">
    <source>
        <dbReference type="ARBA" id="ARBA00067332"/>
    </source>
</evidence>
<gene>
    <name evidence="9" type="ORF">BA011_38735</name>
</gene>
<protein>
    <recommendedName>
        <fullName evidence="6">HTH-type transcriptional regulator TtuA</fullName>
    </recommendedName>
    <alternativeName>
        <fullName evidence="7">Tartrate utilization transcriptional regulator</fullName>
    </alternativeName>
</protein>
<evidence type="ECO:0000256" key="1">
    <source>
        <dbReference type="ARBA" id="ARBA00009437"/>
    </source>
</evidence>
<dbReference type="InterPro" id="IPR036388">
    <property type="entry name" value="WH-like_DNA-bd_sf"/>
</dbReference>
<evidence type="ECO:0000256" key="4">
    <source>
        <dbReference type="ARBA" id="ARBA00023163"/>
    </source>
</evidence>
<dbReference type="GO" id="GO:0003700">
    <property type="term" value="F:DNA-binding transcription factor activity"/>
    <property type="evidence" value="ECO:0007669"/>
    <property type="project" value="InterPro"/>
</dbReference>
<dbReference type="PRINTS" id="PR00039">
    <property type="entry name" value="HTHLYSR"/>
</dbReference>
<dbReference type="OrthoDB" id="9813056at2"/>
<feature type="domain" description="HTH lysR-type" evidence="8">
    <location>
        <begin position="3"/>
        <end position="60"/>
    </location>
</feature>
<dbReference type="InterPro" id="IPR058163">
    <property type="entry name" value="LysR-type_TF_proteobact-type"/>
</dbReference>
<reference evidence="9 10" key="1">
    <citation type="submission" date="2016-06" db="EMBL/GenBank/DDBJ databases">
        <title>Microsymbionts genomes from the relict species Vavilovia formosa.</title>
        <authorList>
            <person name="Chirak E."/>
            <person name="Kimeklis A."/>
            <person name="Andronov E."/>
        </authorList>
    </citation>
    <scope>NUCLEOTIDE SEQUENCE [LARGE SCALE GENOMIC DNA]</scope>
    <source>
        <strain evidence="9 10">Vaf10</strain>
        <plasmid evidence="10">Plasmid unnamed5</plasmid>
    </source>
</reference>
<dbReference type="RefSeq" id="WP_065284848.1">
    <property type="nucleotide sequence ID" value="NZ_CP016293.1"/>
</dbReference>
<dbReference type="Pfam" id="PF00126">
    <property type="entry name" value="HTH_1"/>
    <property type="match status" value="1"/>
</dbReference>
<evidence type="ECO:0000259" key="8">
    <source>
        <dbReference type="PROSITE" id="PS50931"/>
    </source>
</evidence>